<dbReference type="Proteomes" id="UP001528823">
    <property type="component" value="Unassembled WGS sequence"/>
</dbReference>
<dbReference type="EMBL" id="JAPMOU010000001">
    <property type="protein sequence ID" value="MDE1460564.1"/>
    <property type="molecule type" value="Genomic_DNA"/>
</dbReference>
<gene>
    <name evidence="2" type="ORF">ORQ98_01160</name>
</gene>
<accession>A0ABT5U2H3</accession>
<sequence>MNRYLLFFASLLPATSQVAVADDYVARYLCYADGKICQNGAGAPVNSRLEMKLMKDEKGLIYLTQTLGHVLVTDDTEPSILADRYGYYALFRFGRLYQNPDYNPVVYQDHYQFKPFNAVTTNGFDGGGMWGSFVLPTSLDKEVSAHYIFQAGSHIGGTIDYKCKRR</sequence>
<feature type="chain" id="PRO_5047058135" evidence="1">
    <location>
        <begin position="22"/>
        <end position="166"/>
    </location>
</feature>
<comment type="caution">
    <text evidence="2">The sequence shown here is derived from an EMBL/GenBank/DDBJ whole genome shotgun (WGS) entry which is preliminary data.</text>
</comment>
<evidence type="ECO:0000313" key="3">
    <source>
        <dbReference type="Proteomes" id="UP001528823"/>
    </source>
</evidence>
<name>A0ABT5U2H3_9GAMM</name>
<organism evidence="2 3">
    <name type="scientific">Spartinivicinus poritis</name>
    <dbReference type="NCBI Taxonomy" id="2994640"/>
    <lineage>
        <taxon>Bacteria</taxon>
        <taxon>Pseudomonadati</taxon>
        <taxon>Pseudomonadota</taxon>
        <taxon>Gammaproteobacteria</taxon>
        <taxon>Oceanospirillales</taxon>
        <taxon>Zooshikellaceae</taxon>
        <taxon>Spartinivicinus</taxon>
    </lineage>
</organism>
<proteinExistence type="predicted"/>
<evidence type="ECO:0000256" key="1">
    <source>
        <dbReference type="SAM" id="SignalP"/>
    </source>
</evidence>
<dbReference type="RefSeq" id="WP_274686935.1">
    <property type="nucleotide sequence ID" value="NZ_JAPMOU010000001.1"/>
</dbReference>
<evidence type="ECO:0000313" key="2">
    <source>
        <dbReference type="EMBL" id="MDE1460564.1"/>
    </source>
</evidence>
<feature type="signal peptide" evidence="1">
    <location>
        <begin position="1"/>
        <end position="21"/>
    </location>
</feature>
<keyword evidence="3" id="KW-1185">Reference proteome</keyword>
<keyword evidence="1" id="KW-0732">Signal</keyword>
<protein>
    <submittedName>
        <fullName evidence="2">Uncharacterized protein</fullName>
    </submittedName>
</protein>
<reference evidence="2 3" key="1">
    <citation type="submission" date="2022-11" db="EMBL/GenBank/DDBJ databases">
        <title>Spartinivicinus poritis sp. nov., isolated from scleractinian coral Porites lutea.</title>
        <authorList>
            <person name="Zhang G."/>
            <person name="Cai L."/>
            <person name="Wei Q."/>
        </authorList>
    </citation>
    <scope>NUCLEOTIDE SEQUENCE [LARGE SCALE GENOMIC DNA]</scope>
    <source>
        <strain evidence="2 3">A2-2</strain>
    </source>
</reference>